<evidence type="ECO:0000256" key="2">
    <source>
        <dbReference type="SAM" id="Phobius"/>
    </source>
</evidence>
<comment type="caution">
    <text evidence="3">The sequence shown here is derived from an EMBL/GenBank/DDBJ whole genome shotgun (WGS) entry which is preliminary data.</text>
</comment>
<feature type="region of interest" description="Disordered" evidence="1">
    <location>
        <begin position="134"/>
        <end position="165"/>
    </location>
</feature>
<dbReference type="OrthoDB" id="3176531at2759"/>
<gene>
    <name evidence="3" type="ORF">BGZ65_001544</name>
</gene>
<reference evidence="3" key="1">
    <citation type="journal article" date="2020" name="Fungal Divers.">
        <title>Resolving the Mortierellaceae phylogeny through synthesis of multi-gene phylogenetics and phylogenomics.</title>
        <authorList>
            <person name="Vandepol N."/>
            <person name="Liber J."/>
            <person name="Desiro A."/>
            <person name="Na H."/>
            <person name="Kennedy M."/>
            <person name="Barry K."/>
            <person name="Grigoriev I.V."/>
            <person name="Miller A.N."/>
            <person name="O'Donnell K."/>
            <person name="Stajich J.E."/>
            <person name="Bonito G."/>
        </authorList>
    </citation>
    <scope>NUCLEOTIDE SEQUENCE</scope>
    <source>
        <strain evidence="3">MES-2147</strain>
    </source>
</reference>
<keyword evidence="2" id="KW-0812">Transmembrane</keyword>
<protein>
    <submittedName>
        <fullName evidence="3">Uncharacterized protein</fullName>
    </submittedName>
</protein>
<feature type="region of interest" description="Disordered" evidence="1">
    <location>
        <begin position="437"/>
        <end position="456"/>
    </location>
</feature>
<dbReference type="EMBL" id="JAAAHW010000034">
    <property type="protein sequence ID" value="KAG0006936.1"/>
    <property type="molecule type" value="Genomic_DNA"/>
</dbReference>
<evidence type="ECO:0000313" key="4">
    <source>
        <dbReference type="Proteomes" id="UP000749646"/>
    </source>
</evidence>
<organism evidence="3 4">
    <name type="scientific">Modicella reniformis</name>
    <dbReference type="NCBI Taxonomy" id="1440133"/>
    <lineage>
        <taxon>Eukaryota</taxon>
        <taxon>Fungi</taxon>
        <taxon>Fungi incertae sedis</taxon>
        <taxon>Mucoromycota</taxon>
        <taxon>Mortierellomycotina</taxon>
        <taxon>Mortierellomycetes</taxon>
        <taxon>Mortierellales</taxon>
        <taxon>Mortierellaceae</taxon>
        <taxon>Modicella</taxon>
    </lineage>
</organism>
<keyword evidence="2" id="KW-0472">Membrane</keyword>
<keyword evidence="4" id="KW-1185">Reference proteome</keyword>
<feature type="compositionally biased region" description="Acidic residues" evidence="1">
    <location>
        <begin position="137"/>
        <end position="146"/>
    </location>
</feature>
<feature type="compositionally biased region" description="Polar residues" evidence="1">
    <location>
        <begin position="437"/>
        <end position="450"/>
    </location>
</feature>
<dbReference type="AlphaFoldDB" id="A0A9P6ML28"/>
<evidence type="ECO:0000313" key="3">
    <source>
        <dbReference type="EMBL" id="KAG0006936.1"/>
    </source>
</evidence>
<keyword evidence="2" id="KW-1133">Transmembrane helix</keyword>
<feature type="region of interest" description="Disordered" evidence="1">
    <location>
        <begin position="1"/>
        <end position="35"/>
    </location>
</feature>
<sequence length="758" mass="86168">MAFNHQQLKGILSESGSRRPPLLPVQRPSSPHQHRGFFKSATPLTYRRTAFILVAITSALLLINTAHVQFSLSSSAGHRIFSETPYSRRHPIDPRPLRDYEYDDKLHAEEQEMSSTYPTGYNEAVNQDNELNFLGEDAGDENEDEERQSSVQSNGRQRHPPARISFKTVEGIVSKDAGHDQYFRHVAGPDDFYFLMEGAQRLALGAHLVSNDLLVDLDETPSRTLMTMDPQVSSGFRDTSRKLVYRADFRMALPGPVQLSGWLTYEKFRAVRENRPGVWPQWSHSLLIDPGTKVDPSDEATGVATKFTICSACEMDTFLEQSKEYREAHFEQCDRMAPARGSYWREDLALRLYSELDTVNRAPGAGANVRDGAETMDNKHEEVNMQKNHAKLTRGWRFVPNGCTMTRTSSVPNASSQDPYMSTCDSIASPGAMMRSSRFQKNNDTNSNSRPDIEDNSYPRRRILFMGDSQVRTTYNAILNHYRPVDPEHQRFSTHDEFVPGLETLDEANVITATPTAATVIPRSESDTEIELIYKADQFLDFLVNSKNEDLDRYDTIYLNLGQWPASGPVAGGQWSTAKLLERWEAVIERLDRWKRSREEQLWSRSLYSDEIAAKNPTFGSGESSRVIWAGMNAFPMRTDQSIRVKGDWRTNARLGHWDDWIETISQDAGGWFRRMNAWHLTFPMLDQVVDKAHFQETDAIDALKIEALYKLDLCSRMTPDIPYSSMTTDITVETTTNIPTEPTMNITTETIFTTTGN</sequence>
<accession>A0A9P6ML28</accession>
<name>A0A9P6ML28_9FUNG</name>
<dbReference type="Proteomes" id="UP000749646">
    <property type="component" value="Unassembled WGS sequence"/>
</dbReference>
<proteinExistence type="predicted"/>
<evidence type="ECO:0000256" key="1">
    <source>
        <dbReference type="SAM" id="MobiDB-lite"/>
    </source>
</evidence>
<feature type="transmembrane region" description="Helical" evidence="2">
    <location>
        <begin position="49"/>
        <end position="70"/>
    </location>
</feature>